<dbReference type="RefSeq" id="WP_102893966.1">
    <property type="nucleotide sequence ID" value="NZ_JAMOHU010000023.1"/>
</dbReference>
<proteinExistence type="predicted"/>
<reference evidence="1 2" key="1">
    <citation type="submission" date="2018-01" db="EMBL/GenBank/DDBJ databases">
        <title>Denitrification phenotypes of diverse strains of Pseudomonas stutzeri.</title>
        <authorList>
            <person name="Milligan D.A."/>
            <person name="Bergaust L."/>
            <person name="Bakken L.R."/>
            <person name="Frostegard A."/>
        </authorList>
    </citation>
    <scope>NUCLEOTIDE SEQUENCE [LARGE SCALE GENOMIC DNA]</scope>
    <source>
        <strain evidence="1 2">24a75</strain>
    </source>
</reference>
<dbReference type="EMBL" id="POUT01000003">
    <property type="protein sequence ID" value="PNG10196.1"/>
    <property type="molecule type" value="Genomic_DNA"/>
</dbReference>
<evidence type="ECO:0000313" key="2">
    <source>
        <dbReference type="Proteomes" id="UP000236023"/>
    </source>
</evidence>
<dbReference type="AlphaFoldDB" id="A0A2N8T660"/>
<name>A0A2N8T660_STUST</name>
<gene>
    <name evidence="1" type="ORF">CXK94_08380</name>
</gene>
<comment type="caution">
    <text evidence="1">The sequence shown here is derived from an EMBL/GenBank/DDBJ whole genome shotgun (WGS) entry which is preliminary data.</text>
</comment>
<sequence>MAKRMVAVNELNLRIGEDHCNAKLSNRDVDSIRELHEEHGASYDRLLDWFPVSKSLIAKICRYEIRAQTPMRWRAPRAPRK</sequence>
<evidence type="ECO:0000313" key="1">
    <source>
        <dbReference type="EMBL" id="PNG10196.1"/>
    </source>
</evidence>
<organism evidence="1 2">
    <name type="scientific">Stutzerimonas stutzeri</name>
    <name type="common">Pseudomonas stutzeri</name>
    <dbReference type="NCBI Taxonomy" id="316"/>
    <lineage>
        <taxon>Bacteria</taxon>
        <taxon>Pseudomonadati</taxon>
        <taxon>Pseudomonadota</taxon>
        <taxon>Gammaproteobacteria</taxon>
        <taxon>Pseudomonadales</taxon>
        <taxon>Pseudomonadaceae</taxon>
        <taxon>Stutzerimonas</taxon>
    </lineage>
</organism>
<protein>
    <submittedName>
        <fullName evidence="1">Uncharacterized protein</fullName>
    </submittedName>
</protein>
<accession>A0A2N8T660</accession>
<dbReference type="Proteomes" id="UP000236023">
    <property type="component" value="Unassembled WGS sequence"/>
</dbReference>